<dbReference type="SMART" id="SM00343">
    <property type="entry name" value="ZnF_C2HC"/>
    <property type="match status" value="2"/>
</dbReference>
<dbReference type="AlphaFoldDB" id="A0AAV9WZV3"/>
<name>A0AAV9WZV3_9PEZI</name>
<feature type="compositionally biased region" description="Polar residues" evidence="2">
    <location>
        <begin position="32"/>
        <end position="43"/>
    </location>
</feature>
<dbReference type="Gene3D" id="4.10.60.10">
    <property type="entry name" value="Zinc finger, CCHC-type"/>
    <property type="match status" value="1"/>
</dbReference>
<evidence type="ECO:0000313" key="5">
    <source>
        <dbReference type="Proteomes" id="UP001365542"/>
    </source>
</evidence>
<dbReference type="GO" id="GO:0008270">
    <property type="term" value="F:zinc ion binding"/>
    <property type="evidence" value="ECO:0007669"/>
    <property type="project" value="UniProtKB-KW"/>
</dbReference>
<evidence type="ECO:0000256" key="2">
    <source>
        <dbReference type="SAM" id="MobiDB-lite"/>
    </source>
</evidence>
<reference evidence="4 5" key="1">
    <citation type="submission" date="2019-10" db="EMBL/GenBank/DDBJ databases">
        <authorList>
            <person name="Palmer J.M."/>
        </authorList>
    </citation>
    <scope>NUCLEOTIDE SEQUENCE [LARGE SCALE GENOMIC DNA]</scope>
    <source>
        <strain evidence="4 5">TWF694</strain>
    </source>
</reference>
<feature type="region of interest" description="Disordered" evidence="2">
    <location>
        <begin position="211"/>
        <end position="303"/>
    </location>
</feature>
<feature type="compositionally biased region" description="Basic and acidic residues" evidence="2">
    <location>
        <begin position="654"/>
        <end position="663"/>
    </location>
</feature>
<feature type="region of interest" description="Disordered" evidence="2">
    <location>
        <begin position="1"/>
        <end position="159"/>
    </location>
</feature>
<dbReference type="Proteomes" id="UP001365542">
    <property type="component" value="Unassembled WGS sequence"/>
</dbReference>
<evidence type="ECO:0000256" key="1">
    <source>
        <dbReference type="PROSITE-ProRule" id="PRU00047"/>
    </source>
</evidence>
<evidence type="ECO:0000313" key="4">
    <source>
        <dbReference type="EMBL" id="KAK6530293.1"/>
    </source>
</evidence>
<feature type="compositionally biased region" description="Polar residues" evidence="2">
    <location>
        <begin position="213"/>
        <end position="223"/>
    </location>
</feature>
<dbReference type="GO" id="GO:0003676">
    <property type="term" value="F:nucleic acid binding"/>
    <property type="evidence" value="ECO:0007669"/>
    <property type="project" value="InterPro"/>
</dbReference>
<feature type="compositionally biased region" description="Acidic residues" evidence="2">
    <location>
        <begin position="275"/>
        <end position="303"/>
    </location>
</feature>
<feature type="compositionally biased region" description="Acidic residues" evidence="2">
    <location>
        <begin position="96"/>
        <end position="105"/>
    </location>
</feature>
<keyword evidence="5" id="KW-1185">Reference proteome</keyword>
<dbReference type="PROSITE" id="PS50158">
    <property type="entry name" value="ZF_CCHC"/>
    <property type="match status" value="1"/>
</dbReference>
<comment type="caution">
    <text evidence="4">The sequence shown here is derived from an EMBL/GenBank/DDBJ whole genome shotgun (WGS) entry which is preliminary data.</text>
</comment>
<feature type="compositionally biased region" description="Pro residues" evidence="2">
    <location>
        <begin position="721"/>
        <end position="740"/>
    </location>
</feature>
<sequence length="780" mass="84031">MESLPGAAGASEDGALTNKEEVNKMMDLIADSISSQPPDSSVTLDYGDHKQHPLGTQEMKKFAQGSLEALAAGGNEGTDKPKEQPKSRVPDYSSDSSDDDGDMMDDSGITLNLQEENEVPPEGPETIIIESSTDEEDLSKGRSKKVQRSGPFTIPDPKTMLEIAKPSGAIAVSTGLKLGKAGRAGMGIAKITRRPLAESISTGQIQVVDYSDSKSNSQASANSHELKGLTPKAPSKKPASNGEIEVIDLVSDSVDIPQEISEPTMGKQSANLESEISDSDDDDSDEDDTSSEEEDHANDEEREDGFIQLDEEDEGEEGALSDNESTASSVDTDVWSFQQQYYVKQLSPPLLQDDTQGFFSENISGHAEVQMTMKSFLSQPEPKKRKICDVCMEPHLTDQCDMLKCDVCKSSNEHFSFNCPYKSSAHKSLSDLPICNVPAGQKDFEIWRILPPRAMQPAQKAAKIPIACYECGDDDHFGDDCPSLGRERDNISSGSVWNAKSAAAWTTMNMASRYTKKSGKTRSNPEVIEDDEPGWFETRLQAAKAAIPDSDLKRDFPVQVILPDNGRNALPQRPGGNQRGNIQMNLPRSLPGQNSGNGSSFTRFQPSGGRFADRIGPRGDSHYRPDHSRRDRSRSPRRSSFSDRVGGYAPNHGNFRDRSHDFQRGQPPPPPPLRGSQNNNAVPPPPSLNDQHNKSSSGGWSLPGSIQGSIHHSSYNSSQQPPLPPGPPPRPSPPPGPPPLGSGGRNRGGRGGGRGGGRSGGGGGRGGGRGGGYRGGKRHW</sequence>
<evidence type="ECO:0000259" key="3">
    <source>
        <dbReference type="PROSITE" id="PS50158"/>
    </source>
</evidence>
<feature type="compositionally biased region" description="Polar residues" evidence="2">
    <location>
        <begin position="688"/>
        <end position="720"/>
    </location>
</feature>
<keyword evidence="1" id="KW-0479">Metal-binding</keyword>
<feature type="domain" description="CCHC-type" evidence="3">
    <location>
        <begin position="468"/>
        <end position="483"/>
    </location>
</feature>
<feature type="compositionally biased region" description="Gly residues" evidence="2">
    <location>
        <begin position="741"/>
        <end position="774"/>
    </location>
</feature>
<dbReference type="InterPro" id="IPR001878">
    <property type="entry name" value="Znf_CCHC"/>
</dbReference>
<feature type="compositionally biased region" description="Basic and acidic residues" evidence="2">
    <location>
        <begin position="77"/>
        <end position="89"/>
    </location>
</feature>
<dbReference type="EMBL" id="JAVHJO010000013">
    <property type="protein sequence ID" value="KAK6530293.1"/>
    <property type="molecule type" value="Genomic_DNA"/>
</dbReference>
<protein>
    <recommendedName>
        <fullName evidence="3">CCHC-type domain-containing protein</fullName>
    </recommendedName>
</protein>
<feature type="compositionally biased region" description="Basic and acidic residues" evidence="2">
    <location>
        <begin position="611"/>
        <end position="629"/>
    </location>
</feature>
<accession>A0AAV9WZV3</accession>
<proteinExistence type="predicted"/>
<feature type="region of interest" description="Disordered" evidence="2">
    <location>
        <begin position="563"/>
        <end position="780"/>
    </location>
</feature>
<keyword evidence="1" id="KW-0862">Zinc</keyword>
<feature type="compositionally biased region" description="Polar residues" evidence="2">
    <location>
        <begin position="579"/>
        <end position="605"/>
    </location>
</feature>
<keyword evidence="1" id="KW-0863">Zinc-finger</keyword>
<organism evidence="4 5">
    <name type="scientific">Orbilia ellipsospora</name>
    <dbReference type="NCBI Taxonomy" id="2528407"/>
    <lineage>
        <taxon>Eukaryota</taxon>
        <taxon>Fungi</taxon>
        <taxon>Dikarya</taxon>
        <taxon>Ascomycota</taxon>
        <taxon>Pezizomycotina</taxon>
        <taxon>Orbiliomycetes</taxon>
        <taxon>Orbiliales</taxon>
        <taxon>Orbiliaceae</taxon>
        <taxon>Orbilia</taxon>
    </lineage>
</organism>
<gene>
    <name evidence="4" type="ORF">TWF694_003655</name>
</gene>